<dbReference type="Gene3D" id="3.90.1150.200">
    <property type="match status" value="1"/>
</dbReference>
<dbReference type="Proteomes" id="UP001321520">
    <property type="component" value="Chromosome"/>
</dbReference>
<keyword evidence="3" id="KW-1185">Reference proteome</keyword>
<accession>A0ABY9E9H4</accession>
<proteinExistence type="predicted"/>
<protein>
    <submittedName>
        <fullName evidence="2">DUF1801 domain-containing protein</fullName>
    </submittedName>
</protein>
<organism evidence="2 3">
    <name type="scientific">Microbulbifer spongiae</name>
    <dbReference type="NCBI Taxonomy" id="2944933"/>
    <lineage>
        <taxon>Bacteria</taxon>
        <taxon>Pseudomonadati</taxon>
        <taxon>Pseudomonadota</taxon>
        <taxon>Gammaproteobacteria</taxon>
        <taxon>Cellvibrionales</taxon>
        <taxon>Microbulbiferaceae</taxon>
        <taxon>Microbulbifer</taxon>
    </lineage>
</organism>
<name>A0ABY9E9H4_9GAMM</name>
<evidence type="ECO:0000313" key="3">
    <source>
        <dbReference type="Proteomes" id="UP001321520"/>
    </source>
</evidence>
<reference evidence="2 3" key="1">
    <citation type="submission" date="2022-05" db="EMBL/GenBank/DDBJ databases">
        <title>Microbulbifer sp. nov., isolated from sponge.</title>
        <authorList>
            <person name="Gao L."/>
        </authorList>
    </citation>
    <scope>NUCLEOTIDE SEQUENCE [LARGE SCALE GENOMIC DNA]</scope>
    <source>
        <strain evidence="2 3">MI-G</strain>
    </source>
</reference>
<dbReference type="EMBL" id="CP098023">
    <property type="protein sequence ID" value="WKD49680.1"/>
    <property type="molecule type" value="Genomic_DNA"/>
</dbReference>
<sequence>MKPKTISAFNKSQNEEDKKICDRLKRVIDHHLPEAESKIWHAHPVWFLDGNPTVGYSKLKDCIRLMFWSGADFGEVNLKPGTGKFKDASARYTNIDQINADDLERWLGKARMIQWDYRNIQRKGKLSRIS</sequence>
<dbReference type="SUPFAM" id="SSF159888">
    <property type="entry name" value="YdhG-like"/>
    <property type="match status" value="1"/>
</dbReference>
<dbReference type="Pfam" id="PF08818">
    <property type="entry name" value="DUF1801"/>
    <property type="match status" value="1"/>
</dbReference>
<feature type="domain" description="YdhG-like" evidence="1">
    <location>
        <begin position="18"/>
        <end position="110"/>
    </location>
</feature>
<dbReference type="RefSeq" id="WP_301415532.1">
    <property type="nucleotide sequence ID" value="NZ_CP098023.1"/>
</dbReference>
<evidence type="ECO:0000259" key="1">
    <source>
        <dbReference type="Pfam" id="PF08818"/>
    </source>
</evidence>
<dbReference type="InterPro" id="IPR014922">
    <property type="entry name" value="YdhG-like"/>
</dbReference>
<gene>
    <name evidence="2" type="ORF">M8T91_17595</name>
</gene>
<evidence type="ECO:0000313" key="2">
    <source>
        <dbReference type="EMBL" id="WKD49680.1"/>
    </source>
</evidence>